<keyword evidence="1" id="KW-0732">Signal</keyword>
<evidence type="ECO:0000256" key="1">
    <source>
        <dbReference type="SAM" id="SignalP"/>
    </source>
</evidence>
<accession>A0AAE3U577</accession>
<gene>
    <name evidence="3" type="ORF">QNI16_08285</name>
</gene>
<dbReference type="EMBL" id="JASJOS010000003">
    <property type="protein sequence ID" value="MDJ1480479.1"/>
    <property type="molecule type" value="Genomic_DNA"/>
</dbReference>
<comment type="caution">
    <text evidence="3">The sequence shown here is derived from an EMBL/GenBank/DDBJ whole genome shotgun (WGS) entry which is preliminary data.</text>
</comment>
<sequence>MKHKLPGLSIASLFLLLLSCQSDNPAPFTYPDSALQASPKILATNTAGVKVYNGGFGSGLAVVPNSTGSFYLLTDRGPNVDGTLKDSKIFAKPDFTPLIGKFTLKNDSLVLESTIELKTSTGVKLTGLPNPAGYGATGEGAYDTNGNLLSNDIEGIDSEGLVAASDGTFWISDEYGPHITHFSQNGQTIERINPFGTGTGGRKLPAVFATRRANRGMEGLTITPDNKALVGIMQSTMYNPSSAAIVNKKLTRIVFFDIATAATKQYVYLQDANGLSNCDIVAITNTTFLVLERDGDFPQDSKSPAVYKRVYKIDVSSATDVSDATNGANGKIYGGKTLEQLTDAELQSNSITPVTKTLVVDLLQAIPGYPHDKPEGLTIIDNNMIAVANDDDFGILNDTNTPNNYMAKVLPATNKTDRGAIYFIKLSTSLK</sequence>
<name>A0AAE3U577_9BACT</name>
<feature type="signal peptide" evidence="1">
    <location>
        <begin position="1"/>
        <end position="25"/>
    </location>
</feature>
<dbReference type="Pfam" id="PF13449">
    <property type="entry name" value="Phytase-like"/>
    <property type="match status" value="1"/>
</dbReference>
<organism evidence="3 4">
    <name type="scientific">Xanthocytophaga flava</name>
    <dbReference type="NCBI Taxonomy" id="3048013"/>
    <lineage>
        <taxon>Bacteria</taxon>
        <taxon>Pseudomonadati</taxon>
        <taxon>Bacteroidota</taxon>
        <taxon>Cytophagia</taxon>
        <taxon>Cytophagales</taxon>
        <taxon>Rhodocytophagaceae</taxon>
        <taxon>Xanthocytophaga</taxon>
    </lineage>
</organism>
<evidence type="ECO:0000313" key="3">
    <source>
        <dbReference type="EMBL" id="MDJ1480479.1"/>
    </source>
</evidence>
<feature type="chain" id="PRO_5042007847" evidence="1">
    <location>
        <begin position="26"/>
        <end position="431"/>
    </location>
</feature>
<dbReference type="RefSeq" id="WP_313977190.1">
    <property type="nucleotide sequence ID" value="NZ_JASJOS010000003.1"/>
</dbReference>
<evidence type="ECO:0000313" key="4">
    <source>
        <dbReference type="Proteomes" id="UP001241110"/>
    </source>
</evidence>
<dbReference type="AlphaFoldDB" id="A0AAE3U577"/>
<feature type="domain" description="Phytase-like" evidence="2">
    <location>
        <begin position="54"/>
        <end position="393"/>
    </location>
</feature>
<protein>
    <submittedName>
        <fullName evidence="3">Esterase-like activity of phytase family protein</fullName>
    </submittedName>
</protein>
<dbReference type="PANTHER" id="PTHR37957">
    <property type="entry name" value="BLR7070 PROTEIN"/>
    <property type="match status" value="1"/>
</dbReference>
<evidence type="ECO:0000259" key="2">
    <source>
        <dbReference type="Pfam" id="PF13449"/>
    </source>
</evidence>
<proteinExistence type="predicted"/>
<dbReference type="PANTHER" id="PTHR37957:SF1">
    <property type="entry name" value="PHYTASE-LIKE DOMAIN-CONTAINING PROTEIN"/>
    <property type="match status" value="1"/>
</dbReference>
<reference evidence="3" key="1">
    <citation type="submission" date="2023-05" db="EMBL/GenBank/DDBJ databases">
        <authorList>
            <person name="Zhang X."/>
        </authorList>
    </citation>
    <scope>NUCLEOTIDE SEQUENCE</scope>
    <source>
        <strain evidence="3">YF14B1</strain>
    </source>
</reference>
<dbReference type="PROSITE" id="PS51257">
    <property type="entry name" value="PROKAR_LIPOPROTEIN"/>
    <property type="match status" value="1"/>
</dbReference>
<dbReference type="Proteomes" id="UP001241110">
    <property type="component" value="Unassembled WGS sequence"/>
</dbReference>
<dbReference type="InterPro" id="IPR027372">
    <property type="entry name" value="Phytase-like_dom"/>
</dbReference>